<dbReference type="EMBL" id="CAKKNE010000004">
    <property type="protein sequence ID" value="CAH0372927.1"/>
    <property type="molecule type" value="Genomic_DNA"/>
</dbReference>
<dbReference type="AlphaFoldDB" id="A0A8J2SSM3"/>
<reference evidence="2" key="1">
    <citation type="submission" date="2021-11" db="EMBL/GenBank/DDBJ databases">
        <authorList>
            <consortium name="Genoscope - CEA"/>
            <person name="William W."/>
        </authorList>
    </citation>
    <scope>NUCLEOTIDE SEQUENCE</scope>
</reference>
<proteinExistence type="predicted"/>
<keyword evidence="1" id="KW-0472">Membrane</keyword>
<evidence type="ECO:0000313" key="3">
    <source>
        <dbReference type="Proteomes" id="UP000789595"/>
    </source>
</evidence>
<keyword evidence="1" id="KW-1133">Transmembrane helix</keyword>
<keyword evidence="3" id="KW-1185">Reference proteome</keyword>
<feature type="transmembrane region" description="Helical" evidence="1">
    <location>
        <begin position="89"/>
        <end position="111"/>
    </location>
</feature>
<keyword evidence="1" id="KW-0812">Transmembrane</keyword>
<organism evidence="2 3">
    <name type="scientific">Pelagomonas calceolata</name>
    <dbReference type="NCBI Taxonomy" id="35677"/>
    <lineage>
        <taxon>Eukaryota</taxon>
        <taxon>Sar</taxon>
        <taxon>Stramenopiles</taxon>
        <taxon>Ochrophyta</taxon>
        <taxon>Pelagophyceae</taxon>
        <taxon>Pelagomonadales</taxon>
        <taxon>Pelagomonadaceae</taxon>
        <taxon>Pelagomonas</taxon>
    </lineage>
</organism>
<evidence type="ECO:0000256" key="1">
    <source>
        <dbReference type="SAM" id="Phobius"/>
    </source>
</evidence>
<protein>
    <submittedName>
        <fullName evidence="2">Uncharacterized protein</fullName>
    </submittedName>
</protein>
<accession>A0A8J2SSM3</accession>
<name>A0A8J2SSM3_9STRA</name>
<dbReference type="Proteomes" id="UP000789595">
    <property type="component" value="Unassembled WGS sequence"/>
</dbReference>
<evidence type="ECO:0000313" key="2">
    <source>
        <dbReference type="EMBL" id="CAH0372927.1"/>
    </source>
</evidence>
<gene>
    <name evidence="2" type="ORF">PECAL_4P00870</name>
</gene>
<comment type="caution">
    <text evidence="2">The sequence shown here is derived from an EMBL/GenBank/DDBJ whole genome shotgun (WGS) entry which is preliminary data.</text>
</comment>
<sequence>MTGFTKLWHIKKGLPPPEDDEVVVVEPTYMQRFMRVFKNMCYGLAMLPMRLFRCCCPPKAAEDHRPVQGFFAQFVLCFRRACHQNYSNFTSFFLGVILLYVIIGFALGALMTSGDLPPNGDFYSVFNLRVASTLRSSPRSPRRLQHRHLQPAVPGAQGYVPRLPI</sequence>